<name>A0A7W5ZRD2_9BACT</name>
<dbReference type="GO" id="GO:0005085">
    <property type="term" value="F:guanyl-nucleotide exchange factor activity"/>
    <property type="evidence" value="ECO:0007669"/>
    <property type="project" value="TreeGrafter"/>
</dbReference>
<dbReference type="SUPFAM" id="SSF50985">
    <property type="entry name" value="RCC1/BLIP-II"/>
    <property type="match status" value="1"/>
</dbReference>
<feature type="signal peptide" evidence="1">
    <location>
        <begin position="1"/>
        <end position="25"/>
    </location>
</feature>
<keyword evidence="3" id="KW-1185">Reference proteome</keyword>
<dbReference type="InterPro" id="IPR009091">
    <property type="entry name" value="RCC1/BLIP-II"/>
</dbReference>
<accession>A0A7W5ZRD2</accession>
<dbReference type="PANTHER" id="PTHR45982">
    <property type="entry name" value="REGULATOR OF CHROMOSOME CONDENSATION"/>
    <property type="match status" value="1"/>
</dbReference>
<dbReference type="GO" id="GO:0005737">
    <property type="term" value="C:cytoplasm"/>
    <property type="evidence" value="ECO:0007669"/>
    <property type="project" value="TreeGrafter"/>
</dbReference>
<gene>
    <name evidence="2" type="ORF">FHS57_006284</name>
</gene>
<proteinExistence type="predicted"/>
<dbReference type="RefSeq" id="WP_183980491.1">
    <property type="nucleotide sequence ID" value="NZ_JACIBY010000031.1"/>
</dbReference>
<evidence type="ECO:0000256" key="1">
    <source>
        <dbReference type="SAM" id="SignalP"/>
    </source>
</evidence>
<dbReference type="Gene3D" id="2.130.10.30">
    <property type="entry name" value="Regulator of chromosome condensation 1/beta-lactamase-inhibitor protein II"/>
    <property type="match status" value="1"/>
</dbReference>
<protein>
    <recommendedName>
        <fullName evidence="4">Ig-like domain-containing protein</fullName>
    </recommendedName>
</protein>
<evidence type="ECO:0000313" key="2">
    <source>
        <dbReference type="EMBL" id="MBB3842253.1"/>
    </source>
</evidence>
<dbReference type="Proteomes" id="UP000541352">
    <property type="component" value="Unassembled WGS sequence"/>
</dbReference>
<keyword evidence="1" id="KW-0732">Signal</keyword>
<feature type="chain" id="PRO_5030635723" description="Ig-like domain-containing protein" evidence="1">
    <location>
        <begin position="26"/>
        <end position="697"/>
    </location>
</feature>
<dbReference type="PANTHER" id="PTHR45982:SF1">
    <property type="entry name" value="REGULATOR OF CHROMOSOME CONDENSATION"/>
    <property type="match status" value="1"/>
</dbReference>
<sequence length="697" mass="72400">MKHQYIHRTMLLWLMVLLTSLSSYAQKMVGDGFGGRAGYSPVNLQCGRERAATICANKTISVWPTDGGYNDGIVGSTTTVLPITASNISNVRQFAMNYSGNWETYITDNGDGYVFNPNDYLHIPVKLAITNAYHTAVSSGTVAFVKTDGTAWVGGTNSISVPTGCIWEAGSPGSPGSPATYCLTQVPGITNAKRVAICNEFPTMAFLLADGTVKTIATNNTNPPVTMAGLNNIVDVQASLNNLYALTSTGQVYSWGIAIAMGTGVPYSGTPYTTPQLITFPAGAAPIKAIVPANHGNYCLALDENGVCYVWGLGFLGTGSLYYSSPQVIATNVRDMVAAGSYSYYYKNDGTLWGLGNRDYYMLNQSLVNPSGPSYFATPTQLTIPSTLCTIQSYTGMAPCVAGTTAPALTPTTATNSCPTATVNLASLPISSTTPSGASLIWSTHKTPTSAADTLTTAQKTAVSTAGRYYALYYDAANACYSPADSVDITITPCAINLANACPTATVNLMTAITATNLPSGATVTWHTGTPATTANKVSDPTAISTSGNYYMAYFDGTNNCYSETAQAVTVTITSCVPPLSANTPAAQTATTGTAKTGNAATELSPTGGTAPYTYRNGAGDAACVAPSGATALTGLTVNTDGTYSYTAPSTAGTYYYCIKVCDSTTPTPSCVVKTYTLTVSAPACTVTGVVPTFIKN</sequence>
<dbReference type="InterPro" id="IPR051553">
    <property type="entry name" value="Ran_GTPase-activating"/>
</dbReference>
<dbReference type="EMBL" id="JACIBY010000031">
    <property type="protein sequence ID" value="MBB3842253.1"/>
    <property type="molecule type" value="Genomic_DNA"/>
</dbReference>
<reference evidence="2 3" key="1">
    <citation type="submission" date="2020-08" db="EMBL/GenBank/DDBJ databases">
        <title>Genomic Encyclopedia of Type Strains, Phase IV (KMG-IV): sequencing the most valuable type-strain genomes for metagenomic binning, comparative biology and taxonomic classification.</title>
        <authorList>
            <person name="Goeker M."/>
        </authorList>
    </citation>
    <scope>NUCLEOTIDE SEQUENCE [LARGE SCALE GENOMIC DNA]</scope>
    <source>
        <strain evidence="2 3">DSM 17976</strain>
    </source>
</reference>
<evidence type="ECO:0008006" key="4">
    <source>
        <dbReference type="Google" id="ProtNLM"/>
    </source>
</evidence>
<evidence type="ECO:0000313" key="3">
    <source>
        <dbReference type="Proteomes" id="UP000541352"/>
    </source>
</evidence>
<dbReference type="AlphaFoldDB" id="A0A7W5ZRD2"/>
<comment type="caution">
    <text evidence="2">The sequence shown here is derived from an EMBL/GenBank/DDBJ whole genome shotgun (WGS) entry which is preliminary data.</text>
</comment>
<organism evidence="2 3">
    <name type="scientific">Runella defluvii</name>
    <dbReference type="NCBI Taxonomy" id="370973"/>
    <lineage>
        <taxon>Bacteria</taxon>
        <taxon>Pseudomonadati</taxon>
        <taxon>Bacteroidota</taxon>
        <taxon>Cytophagia</taxon>
        <taxon>Cytophagales</taxon>
        <taxon>Spirosomataceae</taxon>
        <taxon>Runella</taxon>
    </lineage>
</organism>